<dbReference type="InterPro" id="IPR050180">
    <property type="entry name" value="RNR_Ribonuclease"/>
</dbReference>
<reference evidence="1 2" key="1">
    <citation type="submission" date="2024-11" db="EMBL/GenBank/DDBJ databases">
        <title>Adaptive evolution of stress response genes in parasites aligns with host niche diversity.</title>
        <authorList>
            <person name="Hahn C."/>
            <person name="Resl P."/>
        </authorList>
    </citation>
    <scope>NUCLEOTIDE SEQUENCE [LARGE SCALE GENOMIC DNA]</scope>
    <source>
        <strain evidence="1">EGGRZ-B1_66</strain>
        <tissue evidence="1">Body</tissue>
    </source>
</reference>
<protein>
    <submittedName>
        <fullName evidence="1">Uncharacterized protein</fullName>
    </submittedName>
</protein>
<dbReference type="EMBL" id="JBJKFK010000793">
    <property type="protein sequence ID" value="KAL3315242.1"/>
    <property type="molecule type" value="Genomic_DNA"/>
</dbReference>
<dbReference type="InterPro" id="IPR012340">
    <property type="entry name" value="NA-bd_OB-fold"/>
</dbReference>
<dbReference type="Gene3D" id="3.40.50.1010">
    <property type="entry name" value="5'-nuclease"/>
    <property type="match status" value="1"/>
</dbReference>
<name>A0ABD2Q6P4_9PLAT</name>
<feature type="non-terminal residue" evidence="1">
    <location>
        <position position="406"/>
    </location>
</feature>
<dbReference type="Proteomes" id="UP001626550">
    <property type="component" value="Unassembled WGS sequence"/>
</dbReference>
<dbReference type="PANTHER" id="PTHR23355">
    <property type="entry name" value="RIBONUCLEASE"/>
    <property type="match status" value="1"/>
</dbReference>
<organism evidence="1 2">
    <name type="scientific">Cichlidogyrus casuarinus</name>
    <dbReference type="NCBI Taxonomy" id="1844966"/>
    <lineage>
        <taxon>Eukaryota</taxon>
        <taxon>Metazoa</taxon>
        <taxon>Spiralia</taxon>
        <taxon>Lophotrochozoa</taxon>
        <taxon>Platyhelminthes</taxon>
        <taxon>Monogenea</taxon>
        <taxon>Monopisthocotylea</taxon>
        <taxon>Dactylogyridea</taxon>
        <taxon>Ancyrocephalidae</taxon>
        <taxon>Cichlidogyrus</taxon>
    </lineage>
</organism>
<dbReference type="AlphaFoldDB" id="A0ABD2Q6P4"/>
<gene>
    <name evidence="1" type="ORF">Ciccas_006122</name>
</gene>
<dbReference type="SUPFAM" id="SSF50249">
    <property type="entry name" value="Nucleic acid-binding proteins"/>
    <property type="match status" value="1"/>
</dbReference>
<accession>A0ABD2Q6P4</accession>
<dbReference type="Gene3D" id="2.40.50.700">
    <property type="match status" value="1"/>
</dbReference>
<dbReference type="Gene3D" id="2.40.50.690">
    <property type="match status" value="1"/>
</dbReference>
<keyword evidence="2" id="KW-1185">Reference proteome</keyword>
<comment type="caution">
    <text evidence="1">The sequence shown here is derived from an EMBL/GenBank/DDBJ whole genome shotgun (WGS) entry which is preliminary data.</text>
</comment>
<evidence type="ECO:0000313" key="1">
    <source>
        <dbReference type="EMBL" id="KAL3315242.1"/>
    </source>
</evidence>
<proteinExistence type="predicted"/>
<evidence type="ECO:0000313" key="2">
    <source>
        <dbReference type="Proteomes" id="UP001626550"/>
    </source>
</evidence>
<sequence>MTSYVVLNAKENKVVRYKTPQNKEVCVTREVYLRDSVPCCLAVCLKTECHSERKVIPIVENRLLILDADIALNYWEIFECDVIRGIVLSYSTLCYIQQTCPNKRHYNRVKKMIEDPVKMVTLFDNEFCVSCYQPPRADESFRDFTTRLNWNSCLWYSKHLPKLEVILITDNPDAILHNKEEHDVITVMSVLAYLDAYHHDELSLHQMYSSLHSSLSEPQKAPSEESKMKEGHFYPEHLSEPSLMAGLRARQFVKGVLRVSKFRSNQEATVLISDKSVIKHMLDAGSLSAKSEISIRGIQCRNRAVDGDTVVVKLLPVAQWGSVNTNLTEDETGVTELALPSLPTDAEPMVNDSTACGTVVGILNRNWRDYTCSIVEEDKERKSANEWVLVTPWDRRIPRIRICTSD</sequence>
<dbReference type="PANTHER" id="PTHR23355:SF30">
    <property type="entry name" value="DIS3-LIKE EXONUCLEASE 1"/>
    <property type="match status" value="1"/>
</dbReference>